<feature type="region of interest" description="Disordered" evidence="1">
    <location>
        <begin position="91"/>
        <end position="127"/>
    </location>
</feature>
<organism evidence="2 3">
    <name type="scientific">Miscanthus lutarioriparius</name>
    <dbReference type="NCBI Taxonomy" id="422564"/>
    <lineage>
        <taxon>Eukaryota</taxon>
        <taxon>Viridiplantae</taxon>
        <taxon>Streptophyta</taxon>
        <taxon>Embryophyta</taxon>
        <taxon>Tracheophyta</taxon>
        <taxon>Spermatophyta</taxon>
        <taxon>Magnoliopsida</taxon>
        <taxon>Liliopsida</taxon>
        <taxon>Poales</taxon>
        <taxon>Poaceae</taxon>
        <taxon>PACMAD clade</taxon>
        <taxon>Panicoideae</taxon>
        <taxon>Andropogonodae</taxon>
        <taxon>Andropogoneae</taxon>
        <taxon>Saccharinae</taxon>
        <taxon>Miscanthus</taxon>
    </lineage>
</organism>
<protein>
    <submittedName>
        <fullName evidence="2">Uncharacterized protein</fullName>
    </submittedName>
</protein>
<keyword evidence="3" id="KW-1185">Reference proteome</keyword>
<dbReference type="OrthoDB" id="10574467at2759"/>
<gene>
    <name evidence="2" type="ORF">NCGR_LOCUS35522</name>
</gene>
<comment type="caution">
    <text evidence="2">The sequence shown here is derived from an EMBL/GenBank/DDBJ whole genome shotgun (WGS) entry which is preliminary data.</text>
</comment>
<evidence type="ECO:0000256" key="1">
    <source>
        <dbReference type="SAM" id="MobiDB-lite"/>
    </source>
</evidence>
<accession>A0A811Q8E9</accession>
<dbReference type="Proteomes" id="UP000604825">
    <property type="component" value="Unassembled WGS sequence"/>
</dbReference>
<reference evidence="2" key="1">
    <citation type="submission" date="2020-10" db="EMBL/GenBank/DDBJ databases">
        <authorList>
            <person name="Han B."/>
            <person name="Lu T."/>
            <person name="Zhao Q."/>
            <person name="Huang X."/>
            <person name="Zhao Y."/>
        </authorList>
    </citation>
    <scope>NUCLEOTIDE SEQUENCE</scope>
</reference>
<evidence type="ECO:0000313" key="2">
    <source>
        <dbReference type="EMBL" id="CAD6251787.1"/>
    </source>
</evidence>
<name>A0A811Q8E9_9POAL</name>
<feature type="compositionally biased region" description="Basic and acidic residues" evidence="1">
    <location>
        <begin position="114"/>
        <end position="127"/>
    </location>
</feature>
<sequence>MPVPSSKKRRCCDTELRLGGGCADDAAPALCSREKKKAATTTGGAHCYAYDGDRLLTLQYLVVVPAAGGRDVDVTGAEVQASAIIRMARAAAGAQDSDRGASRRRRSLGRFLQRRREGPVGHRISGE</sequence>
<dbReference type="AlphaFoldDB" id="A0A811Q8E9"/>
<dbReference type="EMBL" id="CAJGYO010000008">
    <property type="protein sequence ID" value="CAD6251787.1"/>
    <property type="molecule type" value="Genomic_DNA"/>
</dbReference>
<proteinExistence type="predicted"/>
<evidence type="ECO:0000313" key="3">
    <source>
        <dbReference type="Proteomes" id="UP000604825"/>
    </source>
</evidence>